<dbReference type="PANTHER" id="PTHR43214">
    <property type="entry name" value="TWO-COMPONENT RESPONSE REGULATOR"/>
    <property type="match status" value="1"/>
</dbReference>
<proteinExistence type="predicted"/>
<comment type="caution">
    <text evidence="6">The sequence shown here is derived from an EMBL/GenBank/DDBJ whole genome shotgun (WGS) entry which is preliminary data.</text>
</comment>
<dbReference type="InterPro" id="IPR016032">
    <property type="entry name" value="Sig_transdc_resp-reg_C-effctor"/>
</dbReference>
<dbReference type="InterPro" id="IPR039420">
    <property type="entry name" value="WalR-like"/>
</dbReference>
<dbReference type="SUPFAM" id="SSF46894">
    <property type="entry name" value="C-terminal effector domain of the bipartite response regulators"/>
    <property type="match status" value="1"/>
</dbReference>
<feature type="domain" description="Response regulatory" evidence="5">
    <location>
        <begin position="7"/>
        <end position="123"/>
    </location>
</feature>
<dbReference type="PRINTS" id="PR00038">
    <property type="entry name" value="HTHLUXR"/>
</dbReference>
<dbReference type="GO" id="GO:0003677">
    <property type="term" value="F:DNA binding"/>
    <property type="evidence" value="ECO:0007669"/>
    <property type="project" value="UniProtKB-KW"/>
</dbReference>
<dbReference type="Gene3D" id="3.40.50.2300">
    <property type="match status" value="1"/>
</dbReference>
<dbReference type="SMART" id="SM00421">
    <property type="entry name" value="HTH_LUXR"/>
    <property type="match status" value="1"/>
</dbReference>
<evidence type="ECO:0000259" key="4">
    <source>
        <dbReference type="PROSITE" id="PS50043"/>
    </source>
</evidence>
<reference evidence="6" key="1">
    <citation type="submission" date="2021-01" db="EMBL/GenBank/DDBJ databases">
        <title>Whole genome shotgun sequence of Planotetraspora thailandica NBRC 104271.</title>
        <authorList>
            <person name="Komaki H."/>
            <person name="Tamura T."/>
        </authorList>
    </citation>
    <scope>NUCLEOTIDE SEQUENCE</scope>
    <source>
        <strain evidence="6">NBRC 104271</strain>
    </source>
</reference>
<sequence>MEEVNIRVAVADDHTLFRDGLRALFDSVPDMTLVGTAATGDEAIELAVIARPSVLLMDIRMPGMNGLAATRRVRALAPEVAVVMLTMVDDDESVSAALREGACGYVLKDADQEEMLRVVRAAARGELLFGASVAQHARQLLEAASRSQQPPFPQLSERERAVLDLLAAGYETARIAQTLHLSTKTVRNYLTVIPRRLGVPDRAAAVGLARQAGLGRGRNRPAPPI</sequence>
<dbReference type="Pfam" id="PF00072">
    <property type="entry name" value="Response_reg"/>
    <property type="match status" value="1"/>
</dbReference>
<dbReference type="CDD" id="cd06170">
    <property type="entry name" value="LuxR_C_like"/>
    <property type="match status" value="1"/>
</dbReference>
<dbReference type="InterPro" id="IPR011006">
    <property type="entry name" value="CheY-like_superfamily"/>
</dbReference>
<organism evidence="6 7">
    <name type="scientific">Planotetraspora thailandica</name>
    <dbReference type="NCBI Taxonomy" id="487172"/>
    <lineage>
        <taxon>Bacteria</taxon>
        <taxon>Bacillati</taxon>
        <taxon>Actinomycetota</taxon>
        <taxon>Actinomycetes</taxon>
        <taxon>Streptosporangiales</taxon>
        <taxon>Streptosporangiaceae</taxon>
        <taxon>Planotetraspora</taxon>
    </lineage>
</organism>
<dbReference type="PROSITE" id="PS50043">
    <property type="entry name" value="HTH_LUXR_2"/>
    <property type="match status" value="1"/>
</dbReference>
<evidence type="ECO:0000259" key="5">
    <source>
        <dbReference type="PROSITE" id="PS50110"/>
    </source>
</evidence>
<dbReference type="InterPro" id="IPR058245">
    <property type="entry name" value="NreC/VraR/RcsB-like_REC"/>
</dbReference>
<keyword evidence="2 6" id="KW-0238">DNA-binding</keyword>
<protein>
    <submittedName>
        <fullName evidence="6">DNA-binding response regulator</fullName>
    </submittedName>
</protein>
<dbReference type="SMART" id="SM00448">
    <property type="entry name" value="REC"/>
    <property type="match status" value="1"/>
</dbReference>
<dbReference type="PROSITE" id="PS50110">
    <property type="entry name" value="RESPONSE_REGULATORY"/>
    <property type="match status" value="1"/>
</dbReference>
<dbReference type="Proteomes" id="UP000605992">
    <property type="component" value="Unassembled WGS sequence"/>
</dbReference>
<dbReference type="EMBL" id="BOOR01000056">
    <property type="protein sequence ID" value="GII57808.1"/>
    <property type="molecule type" value="Genomic_DNA"/>
</dbReference>
<dbReference type="GO" id="GO:0000160">
    <property type="term" value="P:phosphorelay signal transduction system"/>
    <property type="evidence" value="ECO:0007669"/>
    <property type="project" value="InterPro"/>
</dbReference>
<evidence type="ECO:0000313" key="6">
    <source>
        <dbReference type="EMBL" id="GII57808.1"/>
    </source>
</evidence>
<evidence type="ECO:0000256" key="3">
    <source>
        <dbReference type="PROSITE-ProRule" id="PRU00169"/>
    </source>
</evidence>
<dbReference type="RefSeq" id="WP_203947925.1">
    <property type="nucleotide sequence ID" value="NZ_BOOR01000056.1"/>
</dbReference>
<feature type="modified residue" description="4-aspartylphosphate" evidence="3">
    <location>
        <position position="58"/>
    </location>
</feature>
<evidence type="ECO:0000256" key="2">
    <source>
        <dbReference type="ARBA" id="ARBA00023125"/>
    </source>
</evidence>
<dbReference type="AlphaFoldDB" id="A0A8J3V5L8"/>
<name>A0A8J3V5L8_9ACTN</name>
<keyword evidence="7" id="KW-1185">Reference proteome</keyword>
<dbReference type="GO" id="GO:0006355">
    <property type="term" value="P:regulation of DNA-templated transcription"/>
    <property type="evidence" value="ECO:0007669"/>
    <property type="project" value="InterPro"/>
</dbReference>
<dbReference type="Pfam" id="PF00196">
    <property type="entry name" value="GerE"/>
    <property type="match status" value="1"/>
</dbReference>
<evidence type="ECO:0000313" key="7">
    <source>
        <dbReference type="Proteomes" id="UP000605992"/>
    </source>
</evidence>
<dbReference type="InterPro" id="IPR000792">
    <property type="entry name" value="Tscrpt_reg_LuxR_C"/>
</dbReference>
<keyword evidence="1 3" id="KW-0597">Phosphoprotein</keyword>
<feature type="domain" description="HTH luxR-type" evidence="4">
    <location>
        <begin position="148"/>
        <end position="213"/>
    </location>
</feature>
<dbReference type="SUPFAM" id="SSF52172">
    <property type="entry name" value="CheY-like"/>
    <property type="match status" value="1"/>
</dbReference>
<dbReference type="CDD" id="cd17535">
    <property type="entry name" value="REC_NarL-like"/>
    <property type="match status" value="1"/>
</dbReference>
<gene>
    <name evidence="6" type="ORF">Pth03_61970</name>
</gene>
<accession>A0A8J3V5L8</accession>
<evidence type="ECO:0000256" key="1">
    <source>
        <dbReference type="ARBA" id="ARBA00022553"/>
    </source>
</evidence>
<dbReference type="InterPro" id="IPR001789">
    <property type="entry name" value="Sig_transdc_resp-reg_receiver"/>
</dbReference>